<dbReference type="AlphaFoldDB" id="A0A151WXB0"/>
<organism evidence="11 12">
    <name type="scientific">Mycetomoellerius zeteki</name>
    <dbReference type="NCBI Taxonomy" id="64791"/>
    <lineage>
        <taxon>Eukaryota</taxon>
        <taxon>Metazoa</taxon>
        <taxon>Ecdysozoa</taxon>
        <taxon>Arthropoda</taxon>
        <taxon>Hexapoda</taxon>
        <taxon>Insecta</taxon>
        <taxon>Pterygota</taxon>
        <taxon>Neoptera</taxon>
        <taxon>Endopterygota</taxon>
        <taxon>Hymenoptera</taxon>
        <taxon>Apocrita</taxon>
        <taxon>Aculeata</taxon>
        <taxon>Formicoidea</taxon>
        <taxon>Formicidae</taxon>
        <taxon>Myrmicinae</taxon>
        <taxon>Mycetomoellerius</taxon>
    </lineage>
</organism>
<evidence type="ECO:0000256" key="1">
    <source>
        <dbReference type="ARBA" id="ARBA00006734"/>
    </source>
</evidence>
<comment type="similarity">
    <text evidence="1 9">Belongs to the protein prenyltransferase subunit alpha family.</text>
</comment>
<dbReference type="EC" id="2.5.1.60" evidence="2 9"/>
<evidence type="ECO:0000256" key="10">
    <source>
        <dbReference type="SAM" id="SignalP"/>
    </source>
</evidence>
<dbReference type="PROSITE" id="PS51450">
    <property type="entry name" value="LRR"/>
    <property type="match status" value="1"/>
</dbReference>
<proteinExistence type="inferred from homology"/>
<feature type="chain" id="PRO_5007591488" description="Geranylgeranyl transferase type-2 subunit alpha" evidence="10">
    <location>
        <begin position="27"/>
        <end position="609"/>
    </location>
</feature>
<dbReference type="InterPro" id="IPR032675">
    <property type="entry name" value="LRR_dom_sf"/>
</dbReference>
<reference evidence="11 12" key="1">
    <citation type="submission" date="2015-09" db="EMBL/GenBank/DDBJ databases">
        <title>Trachymyrmex zeteki WGS genome.</title>
        <authorList>
            <person name="Nygaard S."/>
            <person name="Hu H."/>
            <person name="Boomsma J."/>
            <person name="Zhang G."/>
        </authorList>
    </citation>
    <scope>NUCLEOTIDE SEQUENCE [LARGE SCALE GENOMIC DNA]</scope>
    <source>
        <strain evidence="11">Tzet28-1</strain>
        <tissue evidence="11">Whole body</tissue>
    </source>
</reference>
<dbReference type="Gene3D" id="2.60.40.1130">
    <property type="entry name" value="Rab geranylgeranyltransferase alpha-subunit, insert domain"/>
    <property type="match status" value="1"/>
</dbReference>
<protein>
    <recommendedName>
        <fullName evidence="3 9">Geranylgeranyl transferase type-2 subunit alpha</fullName>
        <ecNumber evidence="2 9">2.5.1.60</ecNumber>
    </recommendedName>
    <alternativeName>
        <fullName evidence="7 9">Geranylgeranyl transferase type II subunit alpha</fullName>
    </alternativeName>
</protein>
<keyword evidence="10" id="KW-0732">Signal</keyword>
<dbReference type="PANTHER" id="PTHR11129:SF2">
    <property type="entry name" value="GERANYLGERANYL TRANSFERASE TYPE-2 SUBUNIT ALPHA"/>
    <property type="match status" value="1"/>
</dbReference>
<evidence type="ECO:0000256" key="2">
    <source>
        <dbReference type="ARBA" id="ARBA00012656"/>
    </source>
</evidence>
<keyword evidence="5 9" id="KW-0808">Transferase</keyword>
<dbReference type="Pfam" id="PF01239">
    <property type="entry name" value="PPTA"/>
    <property type="match status" value="4"/>
</dbReference>
<comment type="function">
    <text evidence="9">Catalyzes the transfer of a geranyl-geranyl moiety from geranyl-geranyl pyrophosphate to cysteines occuring in specific C-terminal amino acid sequences.</text>
</comment>
<keyword evidence="6" id="KW-0677">Repeat</keyword>
<evidence type="ECO:0000256" key="4">
    <source>
        <dbReference type="ARBA" id="ARBA00022602"/>
    </source>
</evidence>
<dbReference type="GO" id="GO:0004663">
    <property type="term" value="F:Rab geranylgeranyltransferase activity"/>
    <property type="evidence" value="ECO:0007669"/>
    <property type="project" value="UniProtKB-UniRule"/>
</dbReference>
<dbReference type="FunFam" id="1.25.40.120:FF:000035">
    <property type="entry name" value="Geranylgeranyl transferase type-2 subunit alpha"/>
    <property type="match status" value="1"/>
</dbReference>
<keyword evidence="4 9" id="KW-0637">Prenyltransferase</keyword>
<evidence type="ECO:0000256" key="6">
    <source>
        <dbReference type="ARBA" id="ARBA00022737"/>
    </source>
</evidence>
<accession>A0A151WXB0</accession>
<dbReference type="STRING" id="64791.A0A151WXB0"/>
<dbReference type="InterPro" id="IPR002088">
    <property type="entry name" value="Prenyl_trans_a"/>
</dbReference>
<evidence type="ECO:0000256" key="9">
    <source>
        <dbReference type="RuleBase" id="RU367120"/>
    </source>
</evidence>
<dbReference type="PROSITE" id="PS51147">
    <property type="entry name" value="PFTA"/>
    <property type="match status" value="5"/>
</dbReference>
<dbReference type="EMBL" id="KQ982668">
    <property type="protein sequence ID" value="KYQ52544.1"/>
    <property type="molecule type" value="Genomic_DNA"/>
</dbReference>
<dbReference type="GO" id="GO:0005968">
    <property type="term" value="C:Rab-protein geranylgeranyltransferase complex"/>
    <property type="evidence" value="ECO:0007669"/>
    <property type="project" value="TreeGrafter"/>
</dbReference>
<comment type="catalytic activity">
    <reaction evidence="8 9">
        <text>geranylgeranyl diphosphate + L-cysteinyl-[protein] = S-geranylgeranyl-L-cysteinyl-[protein] + diphosphate</text>
        <dbReference type="Rhea" id="RHEA:21240"/>
        <dbReference type="Rhea" id="RHEA-COMP:10131"/>
        <dbReference type="Rhea" id="RHEA-COMP:11537"/>
        <dbReference type="ChEBI" id="CHEBI:29950"/>
        <dbReference type="ChEBI" id="CHEBI:33019"/>
        <dbReference type="ChEBI" id="CHEBI:57533"/>
        <dbReference type="ChEBI" id="CHEBI:86021"/>
        <dbReference type="EC" id="2.5.1.60"/>
    </reaction>
</comment>
<dbReference type="GO" id="GO:0097354">
    <property type="term" value="P:prenylation"/>
    <property type="evidence" value="ECO:0007669"/>
    <property type="project" value="UniProtKB-UniRule"/>
</dbReference>
<sequence length="609" mass="71699">MSAARVGRIFLPVTARIVAVATVVDAILNEPMSDGSVTLPADRCHVHIKPHPQCECKHGRVKVRTTVGQEEIKKRERAVRVAQYKIDIATVFQKRKDKEWDDELLLVTKRMLLSNSDIYTLWNIRREFFKNNEWNDDYKQLLENEMSLTEQCLRDNPKSYSVWHQRCWVMERMSEPDWKKELSLCAKCLNIDERNFHCWDYREFVVQKAGISNEEEFEFSTTKILNNFSNYSSWHYRSRILTKMFDSTSEEIPIVDDKYREELDLVMNATFTDPNDTSAWFYQRWLLDKCMTTCRLWRAQITKDTAIVVIDNNILIKSILLSLIVNGETIDAQWQLHPDEKFAKLRIAEFARSLEDLDSAKEVSIKLQDTVYQLSYSELEGAWIYKDNSSLNKQNSNDKQLNEQLKSYNQLSEMEPNNKWALLTSTLLMKKIDFNKFYNDILNNLLALSKIDSLRKNYYKDLRSKFLAEYKLLEMWKEENDLEIQSKIDLSGLDLTKLHNNHYFSFFKEVNLGANQLENSLYQLSTLQRCAKLSLSSNGLTSLKRFPTLYNLEILSLRNNKLVSTKEIVNLIKRHKNLRRLDLRNNPICQEIDITKIQDTSSHVEIHLQ</sequence>
<evidence type="ECO:0000313" key="11">
    <source>
        <dbReference type="EMBL" id="KYQ52544.1"/>
    </source>
</evidence>
<evidence type="ECO:0000313" key="12">
    <source>
        <dbReference type="Proteomes" id="UP000075809"/>
    </source>
</evidence>
<evidence type="ECO:0000256" key="5">
    <source>
        <dbReference type="ARBA" id="ARBA00022679"/>
    </source>
</evidence>
<dbReference type="Proteomes" id="UP000075809">
    <property type="component" value="Unassembled WGS sequence"/>
</dbReference>
<dbReference type="PANTHER" id="PTHR11129">
    <property type="entry name" value="PROTEIN FARNESYLTRANSFERASE ALPHA SUBUNIT/RAB GERANYLGERANYL TRANSFERASE ALPHA SUBUNIT"/>
    <property type="match status" value="1"/>
</dbReference>
<gene>
    <name evidence="11" type="ORF">ALC60_08406</name>
</gene>
<dbReference type="SUPFAM" id="SSF48439">
    <property type="entry name" value="Protein prenylyltransferase"/>
    <property type="match status" value="1"/>
</dbReference>
<dbReference type="SUPFAM" id="SSF52058">
    <property type="entry name" value="L domain-like"/>
    <property type="match status" value="1"/>
</dbReference>
<name>A0A151WXB0_9HYME</name>
<keyword evidence="12" id="KW-1185">Reference proteome</keyword>
<evidence type="ECO:0000256" key="8">
    <source>
        <dbReference type="ARBA" id="ARBA00047658"/>
    </source>
</evidence>
<dbReference type="Gene3D" id="1.25.40.120">
    <property type="entry name" value="Protein prenylyltransferase"/>
    <property type="match status" value="1"/>
</dbReference>
<feature type="signal peptide" evidence="10">
    <location>
        <begin position="1"/>
        <end position="26"/>
    </location>
</feature>
<evidence type="ECO:0000256" key="7">
    <source>
        <dbReference type="ARBA" id="ARBA00031267"/>
    </source>
</evidence>
<dbReference type="InterPro" id="IPR001611">
    <property type="entry name" value="Leu-rich_rpt"/>
</dbReference>
<evidence type="ECO:0000256" key="3">
    <source>
        <dbReference type="ARBA" id="ARBA00014772"/>
    </source>
</evidence>
<dbReference type="Gene3D" id="3.80.10.10">
    <property type="entry name" value="Ribonuclease Inhibitor"/>
    <property type="match status" value="1"/>
</dbReference>